<dbReference type="EMBL" id="BARV01033207">
    <property type="protein sequence ID" value="GAI42735.1"/>
    <property type="molecule type" value="Genomic_DNA"/>
</dbReference>
<accession>X1PUF0</accession>
<name>X1PUF0_9ZZZZ</name>
<organism evidence="1">
    <name type="scientific">marine sediment metagenome</name>
    <dbReference type="NCBI Taxonomy" id="412755"/>
    <lineage>
        <taxon>unclassified sequences</taxon>
        <taxon>metagenomes</taxon>
        <taxon>ecological metagenomes</taxon>
    </lineage>
</organism>
<evidence type="ECO:0000313" key="1">
    <source>
        <dbReference type="EMBL" id="GAI42735.1"/>
    </source>
</evidence>
<reference evidence="1" key="1">
    <citation type="journal article" date="2014" name="Front. Microbiol.">
        <title>High frequency of phylogenetically diverse reductive dehalogenase-homologous genes in deep subseafloor sedimentary metagenomes.</title>
        <authorList>
            <person name="Kawai M."/>
            <person name="Futagami T."/>
            <person name="Toyoda A."/>
            <person name="Takaki Y."/>
            <person name="Nishi S."/>
            <person name="Hori S."/>
            <person name="Arai W."/>
            <person name="Tsubouchi T."/>
            <person name="Morono Y."/>
            <person name="Uchiyama I."/>
            <person name="Ito T."/>
            <person name="Fujiyama A."/>
            <person name="Inagaki F."/>
            <person name="Takami H."/>
        </authorList>
    </citation>
    <scope>NUCLEOTIDE SEQUENCE</scope>
    <source>
        <strain evidence="1">Expedition CK06-06</strain>
    </source>
</reference>
<protein>
    <submittedName>
        <fullName evidence="1">Uncharacterized protein</fullName>
    </submittedName>
</protein>
<dbReference type="AlphaFoldDB" id="X1PUF0"/>
<proteinExistence type="predicted"/>
<sequence length="80" mass="8817">MILFLHMSRANRIAMASIGIPPGTAELLIYLKKNTIEIQAKITARHAFRRAFVLSVGLINNTEVQITNAAHNTTNRGSQS</sequence>
<gene>
    <name evidence="1" type="ORF">S06H3_52237</name>
</gene>
<comment type="caution">
    <text evidence="1">The sequence shown here is derived from an EMBL/GenBank/DDBJ whole genome shotgun (WGS) entry which is preliminary data.</text>
</comment>